<gene>
    <name evidence="1" type="ORF">KHM83_08250</name>
</gene>
<dbReference type="RefSeq" id="WP_213236527.1">
    <property type="nucleotide sequence ID" value="NZ_JAHBCL010000012.1"/>
</dbReference>
<dbReference type="Proteomes" id="UP000746471">
    <property type="component" value="Unassembled WGS sequence"/>
</dbReference>
<sequence>MRKTLRCVRNLALAGMIADSAIMYKTHRKYQTMVHHLDRMLWMSRQVIRLGTDDLASERIGVAYSQLVIDLTEADLTHDILLTITGDYARIRLLINADTRLRLNGTVHFANVSCCEKPSKIVDLAEKPHFLSVHYTLRYATMEIEVIP</sequence>
<evidence type="ECO:0000313" key="2">
    <source>
        <dbReference type="Proteomes" id="UP000746471"/>
    </source>
</evidence>
<protein>
    <submittedName>
        <fullName evidence="1">Uncharacterized protein</fullName>
    </submittedName>
</protein>
<comment type="caution">
    <text evidence="1">The sequence shown here is derived from an EMBL/GenBank/DDBJ whole genome shotgun (WGS) entry which is preliminary data.</text>
</comment>
<accession>A0ABS5PNB0</accession>
<dbReference type="EMBL" id="JAHBCL010000012">
    <property type="protein sequence ID" value="MBS7526665.1"/>
    <property type="molecule type" value="Genomic_DNA"/>
</dbReference>
<evidence type="ECO:0000313" key="1">
    <source>
        <dbReference type="EMBL" id="MBS7526665.1"/>
    </source>
</evidence>
<name>A0ABS5PNB0_9FIRM</name>
<reference evidence="1 2" key="1">
    <citation type="submission" date="2021-05" db="EMBL/GenBank/DDBJ databases">
        <title>Fusibacter ferrireducens sp. nov., an anaerobic, sulfur- and Fe-reducing bacterium isolated from the mangrove sediment.</title>
        <authorList>
            <person name="Qiu D."/>
        </authorList>
    </citation>
    <scope>NUCLEOTIDE SEQUENCE [LARGE SCALE GENOMIC DNA]</scope>
    <source>
        <strain evidence="1 2">DSM 12116</strain>
    </source>
</reference>
<keyword evidence="2" id="KW-1185">Reference proteome</keyword>
<organism evidence="1 2">
    <name type="scientific">Fusibacter paucivorans</name>
    <dbReference type="NCBI Taxonomy" id="76009"/>
    <lineage>
        <taxon>Bacteria</taxon>
        <taxon>Bacillati</taxon>
        <taxon>Bacillota</taxon>
        <taxon>Clostridia</taxon>
        <taxon>Eubacteriales</taxon>
        <taxon>Eubacteriales Family XII. Incertae Sedis</taxon>
        <taxon>Fusibacter</taxon>
    </lineage>
</organism>
<proteinExistence type="predicted"/>